<dbReference type="InterPro" id="IPR036915">
    <property type="entry name" value="Cyclin-like_sf"/>
</dbReference>
<evidence type="ECO:0000256" key="8">
    <source>
        <dbReference type="SAM" id="MobiDB-lite"/>
    </source>
</evidence>
<evidence type="ECO:0000256" key="2">
    <source>
        <dbReference type="ARBA" id="ARBA00009475"/>
    </source>
</evidence>
<dbReference type="GO" id="GO:0030154">
    <property type="term" value="P:cell differentiation"/>
    <property type="evidence" value="ECO:0007669"/>
    <property type="project" value="TreeGrafter"/>
</dbReference>
<dbReference type="GO" id="GO:0000977">
    <property type="term" value="F:RNA polymerase II transcription regulatory region sequence-specific DNA binding"/>
    <property type="evidence" value="ECO:0007669"/>
    <property type="project" value="TreeGrafter"/>
</dbReference>
<proteinExistence type="inferred from homology"/>
<dbReference type="EMBL" id="CAJFCJ010000005">
    <property type="protein sequence ID" value="CAD5115037.1"/>
    <property type="molecule type" value="Genomic_DNA"/>
</dbReference>
<name>A0A7I8VFG8_9ANNE</name>
<dbReference type="Pfam" id="PF01857">
    <property type="entry name" value="RB_B"/>
    <property type="match status" value="1"/>
</dbReference>
<feature type="compositionally biased region" description="Low complexity" evidence="8">
    <location>
        <begin position="828"/>
        <end position="846"/>
    </location>
</feature>
<accession>A0A7I8VFG8</accession>
<dbReference type="InterPro" id="IPR024599">
    <property type="entry name" value="RB_N"/>
</dbReference>
<keyword evidence="12" id="KW-1185">Reference proteome</keyword>
<feature type="domain" description="Retinoblastoma-associated protein N-terminal" evidence="9">
    <location>
        <begin position="62"/>
        <end position="196"/>
    </location>
</feature>
<evidence type="ECO:0000256" key="7">
    <source>
        <dbReference type="ARBA" id="ARBA00023306"/>
    </source>
</evidence>
<comment type="caution">
    <text evidence="11">The sequence shown here is derived from an EMBL/GenBank/DDBJ whole genome shotgun (WGS) entry which is preliminary data.</text>
</comment>
<dbReference type="Proteomes" id="UP000549394">
    <property type="component" value="Unassembled WGS sequence"/>
</dbReference>
<feature type="region of interest" description="Disordered" evidence="8">
    <location>
        <begin position="826"/>
        <end position="847"/>
    </location>
</feature>
<keyword evidence="5" id="KW-0804">Transcription</keyword>
<dbReference type="SUPFAM" id="SSF47954">
    <property type="entry name" value="Cyclin-like"/>
    <property type="match status" value="2"/>
</dbReference>
<comment type="similarity">
    <text evidence="2">Belongs to the retinoblastoma protein (RB) family.</text>
</comment>
<evidence type="ECO:0000256" key="1">
    <source>
        <dbReference type="ARBA" id="ARBA00004123"/>
    </source>
</evidence>
<dbReference type="Pfam" id="PF11934">
    <property type="entry name" value="DUF3452"/>
    <property type="match status" value="1"/>
</dbReference>
<dbReference type="PANTHER" id="PTHR13742:SF17">
    <property type="entry name" value="RE32990P-RELATED"/>
    <property type="match status" value="1"/>
</dbReference>
<dbReference type="GO" id="GO:0005634">
    <property type="term" value="C:nucleus"/>
    <property type="evidence" value="ECO:0007669"/>
    <property type="project" value="UniProtKB-SubCell"/>
</dbReference>
<dbReference type="GO" id="GO:2000134">
    <property type="term" value="P:negative regulation of G1/S transition of mitotic cell cycle"/>
    <property type="evidence" value="ECO:0007669"/>
    <property type="project" value="TreeGrafter"/>
</dbReference>
<feature type="region of interest" description="Disordered" evidence="8">
    <location>
        <begin position="749"/>
        <end position="787"/>
    </location>
</feature>
<sequence length="930" mass="107255">MVLQDDSDLEQRYNDLCSDLNMDQNTKEESWNAYENIRSQYSLEGEQLHWLAVALWSESRMTVLSTVDNNTVQGNCVSLTRLLRSSKLEESDFFRKMHSWADMTSMPQDFRAKMQQIERSFDVTFVIYKKYQTLFLTVFQKPVWVQRVQTKGRKLKLPCTANDVYQFCWSCYSLASRTDLINPNFRQYQVQFMESNPGSISNKHPDDFNIIHWLCNHYDGIGIEAYNLRTQKWLPFIYSLFEKGHLRGSLDTLMGVLEQTNFEFSRKQVNKLYDEYVLTKGDVDDRNFAHPDTELHERTQGPPNAVVNMAEVRRTNVEKTRRMVYTHTLQPKTPLTGRRYMKEATKTGSETPVSTATQTVNKLHSLLAGEKPSPSENLLVIFEKCQRNPKEFIEELVANLSSEFCKEFGNDNFAIQRIKLAKCLFYKILLGVMKKEKEDLTAILEKETFHKCLFACAIEVVLFSYNSQKTYPWVIETFELPPFNFYKVIELVIRAEDQLSREMVKHLNRIEESVLESGAWSYNSPLWSYLEISPVPKCEEVMLPAIPDPPQPKKVTETRLVANDKFASPHAGVTPSRGNDTYKLVTTKDGRRLLVPVQLIGKPITTKPVVLSADTKKEEYDTSVKITEEDVPPLPIKEKEKEKRTGSIALFFRKVYYLACMRLRDLCERLRIDDDLRAKMWTTFEFILTKHVDVMKDRHIDQMIMCTIYAVAKVTGCSTSFQDIMTFYRLQPQADSHVYRSVLLSRRGISGSSEDDEPDRKKMRSSSTLPAPTSAPPTPTKLTGSSSAVFDRDERGDIIRFYNAVFVSRVKEFAVKFSPHISDANNESTPLTPLPTTRPFSTSPRRVGNQKVYVSPIKQSNANNFTPRQTLFYHFHTSPARDLAAINDMLLNRMNAVGSTKRNLRDMMDKEDETNAVKLSAIMTNKLMNR</sequence>
<dbReference type="InterPro" id="IPR002719">
    <property type="entry name" value="RB_B"/>
</dbReference>
<evidence type="ECO:0000256" key="4">
    <source>
        <dbReference type="ARBA" id="ARBA00023015"/>
    </source>
</evidence>
<dbReference type="SMART" id="SM01368">
    <property type="entry name" value="RB_A"/>
    <property type="match status" value="1"/>
</dbReference>
<dbReference type="Gene3D" id="1.10.472.140">
    <property type="match status" value="1"/>
</dbReference>
<dbReference type="InterPro" id="IPR028309">
    <property type="entry name" value="RB_fam"/>
</dbReference>
<dbReference type="InterPro" id="IPR002720">
    <property type="entry name" value="RB_A"/>
</dbReference>
<evidence type="ECO:0000259" key="9">
    <source>
        <dbReference type="SMART" id="SM01367"/>
    </source>
</evidence>
<dbReference type="SMART" id="SM01367">
    <property type="entry name" value="DUF3452"/>
    <property type="match status" value="1"/>
</dbReference>
<evidence type="ECO:0000259" key="10">
    <source>
        <dbReference type="SMART" id="SM01368"/>
    </source>
</evidence>
<keyword evidence="6" id="KW-0539">Nucleus</keyword>
<evidence type="ECO:0000313" key="12">
    <source>
        <dbReference type="Proteomes" id="UP000549394"/>
    </source>
</evidence>
<feature type="domain" description="Retinoblastoma-associated protein A-box" evidence="10">
    <location>
        <begin position="351"/>
        <end position="530"/>
    </location>
</feature>
<evidence type="ECO:0000256" key="3">
    <source>
        <dbReference type="ARBA" id="ARBA00022491"/>
    </source>
</evidence>
<organism evidence="11 12">
    <name type="scientific">Dimorphilus gyrociliatus</name>
    <dbReference type="NCBI Taxonomy" id="2664684"/>
    <lineage>
        <taxon>Eukaryota</taxon>
        <taxon>Metazoa</taxon>
        <taxon>Spiralia</taxon>
        <taxon>Lophotrochozoa</taxon>
        <taxon>Annelida</taxon>
        <taxon>Polychaeta</taxon>
        <taxon>Polychaeta incertae sedis</taxon>
        <taxon>Dinophilidae</taxon>
        <taxon>Dimorphilus</taxon>
    </lineage>
</organism>
<dbReference type="AlphaFoldDB" id="A0A7I8VFG8"/>
<gene>
    <name evidence="11" type="ORF">DGYR_LOCUS3816</name>
</gene>
<evidence type="ECO:0000256" key="5">
    <source>
        <dbReference type="ARBA" id="ARBA00023163"/>
    </source>
</evidence>
<dbReference type="Pfam" id="PF01858">
    <property type="entry name" value="RB_A"/>
    <property type="match status" value="1"/>
</dbReference>
<keyword evidence="4" id="KW-0805">Transcription regulation</keyword>
<dbReference type="PANTHER" id="PTHR13742">
    <property type="entry name" value="RETINOBLASTOMA-ASSOCIATED PROTEIN RB -RELATED"/>
    <property type="match status" value="1"/>
</dbReference>
<dbReference type="GO" id="GO:0005667">
    <property type="term" value="C:transcription regulator complex"/>
    <property type="evidence" value="ECO:0007669"/>
    <property type="project" value="TreeGrafter"/>
</dbReference>
<dbReference type="GO" id="GO:0006357">
    <property type="term" value="P:regulation of transcription by RNA polymerase II"/>
    <property type="evidence" value="ECO:0007669"/>
    <property type="project" value="InterPro"/>
</dbReference>
<keyword evidence="7" id="KW-0131">Cell cycle</keyword>
<protein>
    <submittedName>
        <fullName evidence="11">DgyrCDS4058</fullName>
    </submittedName>
</protein>
<keyword evidence="3" id="KW-0678">Repressor</keyword>
<dbReference type="OrthoDB" id="844594at2759"/>
<evidence type="ECO:0000256" key="6">
    <source>
        <dbReference type="ARBA" id="ARBA00023242"/>
    </source>
</evidence>
<reference evidence="11 12" key="1">
    <citation type="submission" date="2020-08" db="EMBL/GenBank/DDBJ databases">
        <authorList>
            <person name="Hejnol A."/>
        </authorList>
    </citation>
    <scope>NUCLEOTIDE SEQUENCE [LARGE SCALE GENOMIC DNA]</scope>
</reference>
<evidence type="ECO:0000313" key="11">
    <source>
        <dbReference type="EMBL" id="CAD5115037.1"/>
    </source>
</evidence>
<dbReference type="Gene3D" id="1.10.472.10">
    <property type="entry name" value="Cyclin-like"/>
    <property type="match status" value="2"/>
</dbReference>
<comment type="subcellular location">
    <subcellularLocation>
        <location evidence="1">Nucleus</location>
    </subcellularLocation>
</comment>
<dbReference type="GO" id="GO:0000785">
    <property type="term" value="C:chromatin"/>
    <property type="evidence" value="ECO:0007669"/>
    <property type="project" value="TreeGrafter"/>
</dbReference>